<protein>
    <submittedName>
        <fullName evidence="2">Nuclease-related domain-containing protein</fullName>
    </submittedName>
</protein>
<sequence length="224" mass="26063">MAERPYTNRGEYLTYQRLKGLSVVNSEDRITIFANVFFHPITNGPVRQIDHLITSRRGVFMLETKYWAGTVYHQVCNEQLKIECERFWPLVEAALPPEIRRLKQTVPYTLIAHGNRPLTVRHGYSNPTEQVRTAKKQLHDLLSQHLKIPPYLHGFVIYVYPHGESNAIVDLNHHLDELGQFATEPEGFTSIDAFVKYYNRLPDRVMPTQRLTAINQCIREHIIS</sequence>
<dbReference type="RefSeq" id="WP_204118698.1">
    <property type="nucleotide sequence ID" value="NZ_BOLV01000007.1"/>
</dbReference>
<name>A0ABW4BGH4_9LACO</name>
<dbReference type="InterPro" id="IPR011528">
    <property type="entry name" value="NERD"/>
</dbReference>
<gene>
    <name evidence="2" type="ORF">ACFQ41_05725</name>
</gene>
<feature type="domain" description="NERD" evidence="1">
    <location>
        <begin position="6"/>
        <end position="161"/>
    </location>
</feature>
<dbReference type="Pfam" id="PF08378">
    <property type="entry name" value="NERD"/>
    <property type="match status" value="1"/>
</dbReference>
<proteinExistence type="predicted"/>
<comment type="caution">
    <text evidence="2">The sequence shown here is derived from an EMBL/GenBank/DDBJ whole genome shotgun (WGS) entry which is preliminary data.</text>
</comment>
<dbReference type="PROSITE" id="PS50965">
    <property type="entry name" value="NERD"/>
    <property type="match status" value="1"/>
</dbReference>
<evidence type="ECO:0000313" key="3">
    <source>
        <dbReference type="Proteomes" id="UP001597199"/>
    </source>
</evidence>
<reference evidence="3" key="1">
    <citation type="journal article" date="2019" name="Int. J. Syst. Evol. Microbiol.">
        <title>The Global Catalogue of Microorganisms (GCM) 10K type strain sequencing project: providing services to taxonomists for standard genome sequencing and annotation.</title>
        <authorList>
            <consortium name="The Broad Institute Genomics Platform"/>
            <consortium name="The Broad Institute Genome Sequencing Center for Infectious Disease"/>
            <person name="Wu L."/>
            <person name="Ma J."/>
        </authorList>
    </citation>
    <scope>NUCLEOTIDE SEQUENCE [LARGE SCALE GENOMIC DNA]</scope>
    <source>
        <strain evidence="3">CCM 9110</strain>
    </source>
</reference>
<keyword evidence="3" id="KW-1185">Reference proteome</keyword>
<evidence type="ECO:0000259" key="1">
    <source>
        <dbReference type="PROSITE" id="PS50965"/>
    </source>
</evidence>
<accession>A0ABW4BGH4</accession>
<dbReference type="EMBL" id="JBHTOA010000023">
    <property type="protein sequence ID" value="MFD1398802.1"/>
    <property type="molecule type" value="Genomic_DNA"/>
</dbReference>
<evidence type="ECO:0000313" key="2">
    <source>
        <dbReference type="EMBL" id="MFD1398802.1"/>
    </source>
</evidence>
<dbReference type="Proteomes" id="UP001597199">
    <property type="component" value="Unassembled WGS sequence"/>
</dbReference>
<organism evidence="2 3">
    <name type="scientific">Lacticaseibacillus suilingensis</name>
    <dbReference type="NCBI Taxonomy" id="2799577"/>
    <lineage>
        <taxon>Bacteria</taxon>
        <taxon>Bacillati</taxon>
        <taxon>Bacillota</taxon>
        <taxon>Bacilli</taxon>
        <taxon>Lactobacillales</taxon>
        <taxon>Lactobacillaceae</taxon>
        <taxon>Lacticaseibacillus</taxon>
    </lineage>
</organism>